<dbReference type="Pfam" id="PF10840">
    <property type="entry name" value="DUF2645"/>
    <property type="match status" value="1"/>
</dbReference>
<keyword evidence="1" id="KW-0472">Membrane</keyword>
<dbReference type="RefSeq" id="WP_156595824.1">
    <property type="nucleotide sequence ID" value="NZ_CACRTI010000020.1"/>
</dbReference>
<evidence type="ECO:0000313" key="2">
    <source>
        <dbReference type="EMBL" id="VYT55242.1"/>
    </source>
</evidence>
<accession>A0A6N2XLZ5</accession>
<protein>
    <submittedName>
        <fullName evidence="2">Inner membrane protein YjeO</fullName>
    </submittedName>
</protein>
<sequence length="104" mass="12465">MNWKAFVLNFIGGVVCVLLITMLSTQSKEWFIDGRGIKNICDVMMYIENDDIRAAGMIITLPLFIPFLYVIIWKKHRSIWQYFVVLTLLSFWLWRFIIRYHLCL</sequence>
<reference evidence="2" key="1">
    <citation type="submission" date="2019-11" db="EMBL/GenBank/DDBJ databases">
        <authorList>
            <person name="Feng L."/>
        </authorList>
    </citation>
    <scope>NUCLEOTIDE SEQUENCE</scope>
    <source>
        <strain evidence="2">CAmalonaticusLFYP1</strain>
    </source>
</reference>
<feature type="transmembrane region" description="Helical" evidence="1">
    <location>
        <begin position="54"/>
        <end position="73"/>
    </location>
</feature>
<gene>
    <name evidence="2" type="primary">yjeO</name>
    <name evidence="2" type="ORF">CALFYP1_01606</name>
</gene>
<organism evidence="2">
    <name type="scientific">Citrobacter amalonaticus</name>
    <dbReference type="NCBI Taxonomy" id="35703"/>
    <lineage>
        <taxon>Bacteria</taxon>
        <taxon>Pseudomonadati</taxon>
        <taxon>Pseudomonadota</taxon>
        <taxon>Gammaproteobacteria</taxon>
        <taxon>Enterobacterales</taxon>
        <taxon>Enterobacteriaceae</taxon>
        <taxon>Citrobacter</taxon>
    </lineage>
</organism>
<keyword evidence="1" id="KW-1133">Transmembrane helix</keyword>
<evidence type="ECO:0000256" key="1">
    <source>
        <dbReference type="SAM" id="Phobius"/>
    </source>
</evidence>
<dbReference type="InterPro" id="IPR022553">
    <property type="entry name" value="DUF2645"/>
</dbReference>
<feature type="transmembrane region" description="Helical" evidence="1">
    <location>
        <begin position="79"/>
        <end position="98"/>
    </location>
</feature>
<dbReference type="EMBL" id="CACRTI010000020">
    <property type="protein sequence ID" value="VYT55242.1"/>
    <property type="molecule type" value="Genomic_DNA"/>
</dbReference>
<feature type="transmembrane region" description="Helical" evidence="1">
    <location>
        <begin position="6"/>
        <end position="25"/>
    </location>
</feature>
<keyword evidence="1" id="KW-0812">Transmembrane</keyword>
<name>A0A6N2XLZ5_CITAM</name>
<proteinExistence type="predicted"/>
<dbReference type="AlphaFoldDB" id="A0A6N2XLZ5"/>